<evidence type="ECO:0000313" key="2">
    <source>
        <dbReference type="Proteomes" id="UP001061991"/>
    </source>
</evidence>
<evidence type="ECO:0000313" key="1">
    <source>
        <dbReference type="EMBL" id="UXN57848.1"/>
    </source>
</evidence>
<protein>
    <submittedName>
        <fullName evidence="1">Uncharacterized protein</fullName>
    </submittedName>
</protein>
<name>A0ACD4CW72_9HYPH</name>
<dbReference type="EMBL" id="CP104971">
    <property type="protein sequence ID" value="UXN57848.1"/>
    <property type="molecule type" value="Genomic_DNA"/>
</dbReference>
<reference evidence="1" key="1">
    <citation type="submission" date="2022-09" db="EMBL/GenBank/DDBJ databases">
        <title>Interaction between co-microsymbionts with complementary sets of symbiotic genes in legume-rhizobium systems.</title>
        <authorList>
            <person name="Safronova V."/>
            <person name="Sazanova A."/>
            <person name="Afonin A."/>
            <person name="Chirak E."/>
        </authorList>
    </citation>
    <scope>NUCLEOTIDE SEQUENCE</scope>
    <source>
        <strain evidence="1">A18/3m</strain>
    </source>
</reference>
<keyword evidence="2" id="KW-1185">Reference proteome</keyword>
<dbReference type="Proteomes" id="UP001061991">
    <property type="component" value="Plasmid p_unnamed2"/>
</dbReference>
<proteinExistence type="predicted"/>
<gene>
    <name evidence="1" type="ORF">N8E88_05975</name>
</gene>
<sequence>MEHRFTRQELYDRVWSKPMSHLVAELGTTTGILSTLLRHADIPTPSSGHWIRKEFGKPVEQRPLPPTPSGCVEPLVLDTEKQGVKRKPKALVHGSFSGLS</sequence>
<organism evidence="1 2">
    <name type="scientific">Phyllobacterium zundukense</name>
    <dbReference type="NCBI Taxonomy" id="1867719"/>
    <lineage>
        <taxon>Bacteria</taxon>
        <taxon>Pseudomonadati</taxon>
        <taxon>Pseudomonadota</taxon>
        <taxon>Alphaproteobacteria</taxon>
        <taxon>Hyphomicrobiales</taxon>
        <taxon>Phyllobacteriaceae</taxon>
        <taxon>Phyllobacterium</taxon>
    </lineage>
</organism>
<keyword evidence="1" id="KW-0614">Plasmid</keyword>
<accession>A0ACD4CW72</accession>
<geneLocation type="plasmid" evidence="1 2">
    <name>p_unnamed2</name>
</geneLocation>